<evidence type="ECO:0000313" key="8">
    <source>
        <dbReference type="EMBL" id="QQG37288.1"/>
    </source>
</evidence>
<dbReference type="SUPFAM" id="SSF53218">
    <property type="entry name" value="Molybdenum cofactor biosynthesis proteins"/>
    <property type="match status" value="1"/>
</dbReference>
<dbReference type="GO" id="GO:0005829">
    <property type="term" value="C:cytosol"/>
    <property type="evidence" value="ECO:0007669"/>
    <property type="project" value="TreeGrafter"/>
</dbReference>
<dbReference type="Pfam" id="PF03453">
    <property type="entry name" value="MoeA_N"/>
    <property type="match status" value="1"/>
</dbReference>
<protein>
    <recommendedName>
        <fullName evidence="6">Molybdopterin molybdenumtransferase</fullName>
        <ecNumber evidence="6">2.10.1.1</ecNumber>
    </recommendedName>
</protein>
<organism evidence="8 9">
    <name type="scientific">Micavibrio aeruginosavorus</name>
    <dbReference type="NCBI Taxonomy" id="349221"/>
    <lineage>
        <taxon>Bacteria</taxon>
        <taxon>Pseudomonadati</taxon>
        <taxon>Bdellovibrionota</taxon>
        <taxon>Bdellovibrionia</taxon>
        <taxon>Bdellovibrionales</taxon>
        <taxon>Pseudobdellovibrionaceae</taxon>
        <taxon>Micavibrio</taxon>
    </lineage>
</organism>
<dbReference type="Gene3D" id="2.170.190.11">
    <property type="entry name" value="Molybdopterin biosynthesis moea protein, domain 3"/>
    <property type="match status" value="1"/>
</dbReference>
<evidence type="ECO:0000256" key="2">
    <source>
        <dbReference type="ARBA" id="ARBA00005046"/>
    </source>
</evidence>
<name>A0A7T5R4A7_9BACT</name>
<dbReference type="InterPro" id="IPR036135">
    <property type="entry name" value="MoeA_linker/N_sf"/>
</dbReference>
<accession>A0A7T5R4A7</accession>
<dbReference type="EMBL" id="CP066681">
    <property type="protein sequence ID" value="QQG37288.1"/>
    <property type="molecule type" value="Genomic_DNA"/>
</dbReference>
<comment type="pathway">
    <text evidence="2 6">Cofactor biosynthesis; molybdopterin biosynthesis.</text>
</comment>
<dbReference type="Proteomes" id="UP000595362">
    <property type="component" value="Chromosome"/>
</dbReference>
<dbReference type="GO" id="GO:0006777">
    <property type="term" value="P:Mo-molybdopterin cofactor biosynthetic process"/>
    <property type="evidence" value="ECO:0007669"/>
    <property type="project" value="UniProtKB-UniRule"/>
</dbReference>
<dbReference type="InterPro" id="IPR005111">
    <property type="entry name" value="MoeA_C_domain_IV"/>
</dbReference>
<dbReference type="InterPro" id="IPR036688">
    <property type="entry name" value="MoeA_C_domain_IV_sf"/>
</dbReference>
<proteinExistence type="inferred from homology"/>
<dbReference type="Gene3D" id="3.40.980.10">
    <property type="entry name" value="MoaB/Mog-like domain"/>
    <property type="match status" value="1"/>
</dbReference>
<evidence type="ECO:0000256" key="6">
    <source>
        <dbReference type="RuleBase" id="RU365090"/>
    </source>
</evidence>
<evidence type="ECO:0000259" key="7">
    <source>
        <dbReference type="SMART" id="SM00852"/>
    </source>
</evidence>
<dbReference type="Pfam" id="PF00994">
    <property type="entry name" value="MoCF_biosynth"/>
    <property type="match status" value="1"/>
</dbReference>
<dbReference type="InterPro" id="IPR001453">
    <property type="entry name" value="MoaB/Mog_dom"/>
</dbReference>
<gene>
    <name evidence="8" type="ORF">HYS17_05880</name>
</gene>
<keyword evidence="6" id="KW-0500">Molybdenum</keyword>
<comment type="function">
    <text evidence="1 6">Catalyzes the insertion of molybdate into adenylated molybdopterin with the concomitant release of AMP.</text>
</comment>
<dbReference type="InterPro" id="IPR036425">
    <property type="entry name" value="MoaB/Mog-like_dom_sf"/>
</dbReference>
<dbReference type="GO" id="GO:0061599">
    <property type="term" value="F:molybdopterin molybdotransferase activity"/>
    <property type="evidence" value="ECO:0007669"/>
    <property type="project" value="UniProtKB-UniRule"/>
</dbReference>
<comment type="cofactor">
    <cofactor evidence="6">
        <name>Mg(2+)</name>
        <dbReference type="ChEBI" id="CHEBI:18420"/>
    </cofactor>
</comment>
<evidence type="ECO:0000313" key="9">
    <source>
        <dbReference type="Proteomes" id="UP000595362"/>
    </source>
</evidence>
<reference evidence="8 9" key="1">
    <citation type="submission" date="2020-07" db="EMBL/GenBank/DDBJ databases">
        <title>Huge and variable diversity of episymbiotic CPR bacteria and DPANN archaea in groundwater ecosystems.</title>
        <authorList>
            <person name="He C.Y."/>
            <person name="Keren R."/>
            <person name="Whittaker M."/>
            <person name="Farag I.F."/>
            <person name="Doudna J."/>
            <person name="Cate J.H.D."/>
            <person name="Banfield J.F."/>
        </authorList>
    </citation>
    <scope>NUCLEOTIDE SEQUENCE [LARGE SCALE GENOMIC DNA]</scope>
    <source>
        <strain evidence="8">NC_groundwater_70_Ag_B-0.1um_54_66</strain>
    </source>
</reference>
<keyword evidence="6" id="KW-0479">Metal-binding</keyword>
<evidence type="ECO:0000256" key="4">
    <source>
        <dbReference type="ARBA" id="ARBA00023150"/>
    </source>
</evidence>
<dbReference type="AlphaFoldDB" id="A0A7T5R4A7"/>
<comment type="catalytic activity">
    <reaction evidence="5">
        <text>adenylyl-molybdopterin + molybdate = Mo-molybdopterin + AMP + H(+)</text>
        <dbReference type="Rhea" id="RHEA:35047"/>
        <dbReference type="ChEBI" id="CHEBI:15378"/>
        <dbReference type="ChEBI" id="CHEBI:36264"/>
        <dbReference type="ChEBI" id="CHEBI:62727"/>
        <dbReference type="ChEBI" id="CHEBI:71302"/>
        <dbReference type="ChEBI" id="CHEBI:456215"/>
        <dbReference type="EC" id="2.10.1.1"/>
    </reaction>
</comment>
<sequence length="408" mass="43755">MISYSEALRIILQQGSRYCLGYEKIDVAAIAGRICAAEIRARVDNQPFDNSAMDGFAVKVTDFEQASEFKPVSLSVAGHIAAGELRRFPALSSGQCYEIMTGAPVPPGCDAVVPVEKTMRDDAGRVVFSGGAVAGENIRYAGSDFHQGDVLVRKSEILHPGHILALATAGVGCLDVVCKARVALISTGQEVIESFDTPLRYGQIYNSTKPYLKGAVAALGMDVAAGDTVQDDPAAFQKKLESLCGAGIDIFISTGAVSAGVHDFVPSVLKDMGFEIFFHKAAIRPGKPVLFAMLSPGGPFYFGLPGNPAATAAGLRFFVYPLLRALQGLPPPAPQYGIMQGSFRKGDMPLRFFMQARTFIDQQGRCRIEIPQKQPSFMVSPFIGSNAWAVVPEDVGELKDGDLVEFYQ</sequence>
<keyword evidence="6 8" id="KW-0808">Transferase</keyword>
<dbReference type="PANTHER" id="PTHR10192">
    <property type="entry name" value="MOLYBDOPTERIN BIOSYNTHESIS PROTEIN"/>
    <property type="match status" value="1"/>
</dbReference>
<dbReference type="Pfam" id="PF03454">
    <property type="entry name" value="MoeA_C"/>
    <property type="match status" value="1"/>
</dbReference>
<dbReference type="Gene3D" id="3.90.105.10">
    <property type="entry name" value="Molybdopterin biosynthesis moea protein, domain 2"/>
    <property type="match status" value="1"/>
</dbReference>
<evidence type="ECO:0000256" key="5">
    <source>
        <dbReference type="ARBA" id="ARBA00047317"/>
    </source>
</evidence>
<keyword evidence="4 6" id="KW-0501">Molybdenum cofactor biosynthesis</keyword>
<dbReference type="SUPFAM" id="SSF63867">
    <property type="entry name" value="MoeA C-terminal domain-like"/>
    <property type="match status" value="1"/>
</dbReference>
<dbReference type="SUPFAM" id="SSF63882">
    <property type="entry name" value="MoeA N-terminal region -like"/>
    <property type="match status" value="1"/>
</dbReference>
<dbReference type="GO" id="GO:0046872">
    <property type="term" value="F:metal ion binding"/>
    <property type="evidence" value="ECO:0007669"/>
    <property type="project" value="UniProtKB-UniRule"/>
</dbReference>
<dbReference type="CDD" id="cd00887">
    <property type="entry name" value="MoeA"/>
    <property type="match status" value="1"/>
</dbReference>
<dbReference type="PANTHER" id="PTHR10192:SF5">
    <property type="entry name" value="GEPHYRIN"/>
    <property type="match status" value="1"/>
</dbReference>
<comment type="similarity">
    <text evidence="3 6">Belongs to the MoeA family.</text>
</comment>
<dbReference type="SMART" id="SM00852">
    <property type="entry name" value="MoCF_biosynth"/>
    <property type="match status" value="1"/>
</dbReference>
<feature type="domain" description="MoaB/Mog" evidence="7">
    <location>
        <begin position="183"/>
        <end position="325"/>
    </location>
</feature>
<dbReference type="Gene3D" id="2.40.340.10">
    <property type="entry name" value="MoeA, C-terminal, domain IV"/>
    <property type="match status" value="1"/>
</dbReference>
<dbReference type="InterPro" id="IPR038987">
    <property type="entry name" value="MoeA-like"/>
</dbReference>
<evidence type="ECO:0000256" key="3">
    <source>
        <dbReference type="ARBA" id="ARBA00010763"/>
    </source>
</evidence>
<evidence type="ECO:0000256" key="1">
    <source>
        <dbReference type="ARBA" id="ARBA00002901"/>
    </source>
</evidence>
<keyword evidence="6" id="KW-0460">Magnesium</keyword>
<dbReference type="EC" id="2.10.1.1" evidence="6"/>
<dbReference type="InterPro" id="IPR005110">
    <property type="entry name" value="MoeA_linker/N"/>
</dbReference>
<dbReference type="UniPathway" id="UPA00344"/>